<dbReference type="Pfam" id="PF03524">
    <property type="entry name" value="CagX"/>
    <property type="match status" value="1"/>
</dbReference>
<dbReference type="CDD" id="cd06911">
    <property type="entry name" value="VirB9_CagX_TrbG"/>
    <property type="match status" value="1"/>
</dbReference>
<evidence type="ECO:0000313" key="4">
    <source>
        <dbReference type="EMBL" id="PQA86201.1"/>
    </source>
</evidence>
<protein>
    <submittedName>
        <fullName evidence="4">P-type conjugative transfer protein TrbG</fullName>
    </submittedName>
</protein>
<dbReference type="Gene3D" id="2.60.40.2500">
    <property type="match status" value="1"/>
</dbReference>
<dbReference type="AlphaFoldDB" id="A0A2S7K165"/>
<comment type="caution">
    <text evidence="4">The sequence shown here is derived from an EMBL/GenBank/DDBJ whole genome shotgun (WGS) entry which is preliminary data.</text>
</comment>
<evidence type="ECO:0000313" key="5">
    <source>
        <dbReference type="Proteomes" id="UP000239504"/>
    </source>
</evidence>
<organism evidence="4 5">
    <name type="scientific">Hyphococcus luteus</name>
    <dbReference type="NCBI Taxonomy" id="2058213"/>
    <lineage>
        <taxon>Bacteria</taxon>
        <taxon>Pseudomonadati</taxon>
        <taxon>Pseudomonadota</taxon>
        <taxon>Alphaproteobacteria</taxon>
        <taxon>Parvularculales</taxon>
        <taxon>Parvularculaceae</taxon>
        <taxon>Hyphococcus</taxon>
    </lineage>
</organism>
<dbReference type="InterPro" id="IPR038161">
    <property type="entry name" value="VirB9/CagX/TrbG_C_sf"/>
</dbReference>
<dbReference type="InterPro" id="IPR010258">
    <property type="entry name" value="Conjugal_tfr_TrbG/VirB9/CagX"/>
</dbReference>
<reference evidence="4 5" key="1">
    <citation type="submission" date="2017-12" db="EMBL/GenBank/DDBJ databases">
        <authorList>
            <person name="Hurst M.R.H."/>
        </authorList>
    </citation>
    <scope>NUCLEOTIDE SEQUENCE [LARGE SCALE GENOMIC DNA]</scope>
    <source>
        <strain evidence="4 5">SY-3-19</strain>
    </source>
</reference>
<feature type="chain" id="PRO_5015448339" evidence="3">
    <location>
        <begin position="20"/>
        <end position="333"/>
    </location>
</feature>
<evidence type="ECO:0000256" key="3">
    <source>
        <dbReference type="SAM" id="SignalP"/>
    </source>
</evidence>
<feature type="signal peptide" evidence="3">
    <location>
        <begin position="1"/>
        <end position="19"/>
    </location>
</feature>
<evidence type="ECO:0000256" key="1">
    <source>
        <dbReference type="ARBA" id="ARBA00006135"/>
    </source>
</evidence>
<dbReference type="Proteomes" id="UP000239504">
    <property type="component" value="Unassembled WGS sequence"/>
</dbReference>
<dbReference type="InterPro" id="IPR014142">
    <property type="entry name" value="TrbG_Ti"/>
</dbReference>
<name>A0A2S7K165_9PROT</name>
<dbReference type="InterPro" id="IPR033645">
    <property type="entry name" value="VirB9/CagX/TrbG_C"/>
</dbReference>
<evidence type="ECO:0000256" key="2">
    <source>
        <dbReference type="ARBA" id="ARBA00022729"/>
    </source>
</evidence>
<dbReference type="OrthoDB" id="9815808at2"/>
<dbReference type="EMBL" id="PJCH01000015">
    <property type="protein sequence ID" value="PQA86201.1"/>
    <property type="molecule type" value="Genomic_DNA"/>
</dbReference>
<keyword evidence="2 3" id="KW-0732">Signal</keyword>
<keyword evidence="5" id="KW-1185">Reference proteome</keyword>
<proteinExistence type="inferred from homology"/>
<comment type="similarity">
    <text evidence="1">Belongs to the TrbG/VirB9 family.</text>
</comment>
<sequence length="333" mass="37687">MRRLGMRRLLLLASVAGLAGCETATFEAPLDPAPMKPAREIAFGADEPLREIVETARPYPLPGQLRPKEEPAPPPSLAPFERIDAANDRAKVEPDLDRFLNAVQVYPFMDGALYRLYAAPEQVTDIALEPGEILNSVSAGDTVRWIVGDTTSGGPYGNNGGERVHILVKPIAPDLKTNLVITTDRRAYHLEMRSFRETYMAAISWTYPQDQFKRRRDENEQQRKRDEMIVAAGVSPGDLQFRYEIEGDKPHWRPVRVFDDGRQVFIQFPENISQGEAPPLFVLGRKGDPELVNYRMRGNYYVVDRLFAAAELRLGGKRQDVVRIVRTDLKRRS</sequence>
<dbReference type="NCBIfam" id="TIGR02775">
    <property type="entry name" value="TrbG_Ti"/>
    <property type="match status" value="1"/>
</dbReference>
<gene>
    <name evidence="4" type="primary">trbG</name>
    <name evidence="4" type="ORF">CW354_17770</name>
</gene>
<accession>A0A2S7K165</accession>
<dbReference type="PROSITE" id="PS51257">
    <property type="entry name" value="PROKAR_LIPOPROTEIN"/>
    <property type="match status" value="1"/>
</dbReference>